<organism evidence="13 14">
    <name type="scientific">Thermobrachium celere DSM 8682</name>
    <dbReference type="NCBI Taxonomy" id="941824"/>
    <lineage>
        <taxon>Bacteria</taxon>
        <taxon>Bacillati</taxon>
        <taxon>Bacillota</taxon>
        <taxon>Clostridia</taxon>
        <taxon>Eubacteriales</taxon>
        <taxon>Clostridiaceae</taxon>
        <taxon>Thermobrachium</taxon>
    </lineage>
</organism>
<proteinExistence type="inferred from homology"/>
<sequence>MSIARNHTATHLLHKALREILGTHVEQSGSLVADDRLRFDFTHFEALSHEELHKVEQLVNEKILEALNVETIETSLEEAKKMGATALFGEKYGSTVRVVRAGNFKTYKKNIYVI</sequence>
<evidence type="ECO:0000256" key="10">
    <source>
        <dbReference type="ARBA" id="ARBA00024779"/>
    </source>
</evidence>
<evidence type="ECO:0000259" key="12">
    <source>
        <dbReference type="PROSITE" id="PS50860"/>
    </source>
</evidence>
<dbReference type="InterPro" id="IPR050058">
    <property type="entry name" value="Ala-tRNA_ligase"/>
</dbReference>
<comment type="caution">
    <text evidence="13">The sequence shown here is derived from an EMBL/GenBank/DDBJ whole genome shotgun (WGS) entry which is preliminary data.</text>
</comment>
<dbReference type="EMBL" id="CAVN010000058">
    <property type="protein sequence ID" value="CDF57147.1"/>
    <property type="molecule type" value="Genomic_DNA"/>
</dbReference>
<evidence type="ECO:0000256" key="2">
    <source>
        <dbReference type="ARBA" id="ARBA00013168"/>
    </source>
</evidence>
<reference evidence="13" key="1">
    <citation type="submission" date="2013-03" db="EMBL/GenBank/DDBJ databases">
        <title>Draft genome sequence of the hydrogen-ethanol-producing anaerobic alkalithermophilic Caloramator celere.</title>
        <authorList>
            <person name="Ciranna A."/>
            <person name="Larjo A."/>
            <person name="Kivisto A."/>
            <person name="Santala V."/>
            <person name="Roos C."/>
            <person name="Karp M."/>
        </authorList>
    </citation>
    <scope>NUCLEOTIDE SEQUENCE [LARGE SCALE GENOMIC DNA]</scope>
    <source>
        <strain evidence="13">DSM 8682</strain>
    </source>
</reference>
<keyword evidence="7" id="KW-0694">RNA-binding</keyword>
<dbReference type="Gene3D" id="3.30.54.20">
    <property type="match status" value="1"/>
</dbReference>
<evidence type="ECO:0000256" key="8">
    <source>
        <dbReference type="ARBA" id="ARBA00022917"/>
    </source>
</evidence>
<keyword evidence="9 13" id="KW-0030">Aminoacyl-tRNA synthetase</keyword>
<dbReference type="AlphaFoldDB" id="R7RLW1"/>
<keyword evidence="14" id="KW-1185">Reference proteome</keyword>
<dbReference type="eggNOG" id="COG0013">
    <property type="taxonomic scope" value="Bacteria"/>
</dbReference>
<protein>
    <recommendedName>
        <fullName evidence="2">alanine--tRNA ligase</fullName>
        <ecNumber evidence="2">6.1.1.7</ecNumber>
    </recommendedName>
</protein>
<evidence type="ECO:0000256" key="11">
    <source>
        <dbReference type="ARBA" id="ARBA00048300"/>
    </source>
</evidence>
<dbReference type="InterPro" id="IPR018165">
    <property type="entry name" value="Ala-tRNA-synth_IIc_core"/>
</dbReference>
<evidence type="ECO:0000256" key="6">
    <source>
        <dbReference type="ARBA" id="ARBA00022840"/>
    </source>
</evidence>
<dbReference type="GO" id="GO:0000049">
    <property type="term" value="F:tRNA binding"/>
    <property type="evidence" value="ECO:0007669"/>
    <property type="project" value="UniProtKB-KW"/>
</dbReference>
<accession>R7RLW1</accession>
<evidence type="ECO:0000313" key="13">
    <source>
        <dbReference type="EMBL" id="CDF57147.1"/>
    </source>
</evidence>
<evidence type="ECO:0000313" key="14">
    <source>
        <dbReference type="Proteomes" id="UP000014923"/>
    </source>
</evidence>
<comment type="function">
    <text evidence="10">Catalyzes the attachment of alanine to tRNA(Ala) in a two-step reaction: alanine is first activated by ATP to form Ala-AMP and then transferred to the acceptor end of tRNA(Ala). Also edits incorrectly charged Ser-tRNA(Ala) and Gly-tRNA(Ala) via its editing domain.</text>
</comment>
<keyword evidence="4 13" id="KW-0436">Ligase</keyword>
<dbReference type="HOGENOM" id="CLU_2119970_0_0_9"/>
<dbReference type="InterPro" id="IPR018163">
    <property type="entry name" value="Thr/Ala-tRNA-synth_IIc_edit"/>
</dbReference>
<gene>
    <name evidence="13" type="ORF">TCEL_00042</name>
</gene>
<dbReference type="EC" id="6.1.1.7" evidence="2"/>
<evidence type="ECO:0000256" key="1">
    <source>
        <dbReference type="ARBA" id="ARBA00008226"/>
    </source>
</evidence>
<dbReference type="FunFam" id="3.30.980.10:FF:000004">
    <property type="entry name" value="Alanine--tRNA ligase, cytoplasmic"/>
    <property type="match status" value="1"/>
</dbReference>
<dbReference type="GO" id="GO:0006419">
    <property type="term" value="P:alanyl-tRNA aminoacylation"/>
    <property type="evidence" value="ECO:0007669"/>
    <property type="project" value="InterPro"/>
</dbReference>
<dbReference type="Gene3D" id="3.30.980.10">
    <property type="entry name" value="Threonyl-trna Synthetase, Chain A, domain 2"/>
    <property type="match status" value="1"/>
</dbReference>
<dbReference type="PROSITE" id="PS50860">
    <property type="entry name" value="AA_TRNA_LIGASE_II_ALA"/>
    <property type="match status" value="1"/>
</dbReference>
<evidence type="ECO:0000256" key="3">
    <source>
        <dbReference type="ARBA" id="ARBA00022555"/>
    </source>
</evidence>
<dbReference type="PANTHER" id="PTHR11777:SF9">
    <property type="entry name" value="ALANINE--TRNA LIGASE, CYTOPLASMIC"/>
    <property type="match status" value="1"/>
</dbReference>
<evidence type="ECO:0000256" key="5">
    <source>
        <dbReference type="ARBA" id="ARBA00022741"/>
    </source>
</evidence>
<feature type="domain" description="Alanyl-transfer RNA synthetases family profile" evidence="12">
    <location>
        <begin position="1"/>
        <end position="114"/>
    </location>
</feature>
<dbReference type="GO" id="GO:0004813">
    <property type="term" value="F:alanine-tRNA ligase activity"/>
    <property type="evidence" value="ECO:0007669"/>
    <property type="project" value="UniProtKB-EC"/>
</dbReference>
<comment type="similarity">
    <text evidence="1">Belongs to the class-II aminoacyl-tRNA synthetase family.</text>
</comment>
<dbReference type="PANTHER" id="PTHR11777">
    <property type="entry name" value="ALANYL-TRNA SYNTHETASE"/>
    <property type="match status" value="1"/>
</dbReference>
<dbReference type="SUPFAM" id="SSF55186">
    <property type="entry name" value="ThrRS/AlaRS common domain"/>
    <property type="match status" value="1"/>
</dbReference>
<evidence type="ECO:0000256" key="9">
    <source>
        <dbReference type="ARBA" id="ARBA00023146"/>
    </source>
</evidence>
<dbReference type="GO" id="GO:0002161">
    <property type="term" value="F:aminoacyl-tRNA deacylase activity"/>
    <property type="evidence" value="ECO:0007669"/>
    <property type="project" value="TreeGrafter"/>
</dbReference>
<dbReference type="GO" id="GO:0005524">
    <property type="term" value="F:ATP binding"/>
    <property type="evidence" value="ECO:0007669"/>
    <property type="project" value="UniProtKB-KW"/>
</dbReference>
<dbReference type="Proteomes" id="UP000014923">
    <property type="component" value="Unassembled WGS sequence"/>
</dbReference>
<comment type="catalytic activity">
    <reaction evidence="11">
        <text>tRNA(Ala) + L-alanine + ATP = L-alanyl-tRNA(Ala) + AMP + diphosphate</text>
        <dbReference type="Rhea" id="RHEA:12540"/>
        <dbReference type="Rhea" id="RHEA-COMP:9657"/>
        <dbReference type="Rhea" id="RHEA-COMP:9923"/>
        <dbReference type="ChEBI" id="CHEBI:30616"/>
        <dbReference type="ChEBI" id="CHEBI:33019"/>
        <dbReference type="ChEBI" id="CHEBI:57972"/>
        <dbReference type="ChEBI" id="CHEBI:78442"/>
        <dbReference type="ChEBI" id="CHEBI:78497"/>
        <dbReference type="ChEBI" id="CHEBI:456215"/>
        <dbReference type="EC" id="6.1.1.7"/>
    </reaction>
</comment>
<keyword evidence="8" id="KW-0648">Protein biosynthesis</keyword>
<dbReference type="GO" id="GO:0005829">
    <property type="term" value="C:cytosol"/>
    <property type="evidence" value="ECO:0007669"/>
    <property type="project" value="TreeGrafter"/>
</dbReference>
<keyword evidence="6" id="KW-0067">ATP-binding</keyword>
<name>R7RLW1_9CLOT</name>
<keyword evidence="5" id="KW-0547">Nucleotide-binding</keyword>
<keyword evidence="3" id="KW-0820">tRNA-binding</keyword>
<evidence type="ECO:0000256" key="4">
    <source>
        <dbReference type="ARBA" id="ARBA00022598"/>
    </source>
</evidence>
<evidence type="ECO:0000256" key="7">
    <source>
        <dbReference type="ARBA" id="ARBA00022884"/>
    </source>
</evidence>